<evidence type="ECO:0000259" key="2">
    <source>
        <dbReference type="Pfam" id="PF07007"/>
    </source>
</evidence>
<evidence type="ECO:0000313" key="4">
    <source>
        <dbReference type="EMBL" id="MDB7935076.1"/>
    </source>
</evidence>
<dbReference type="EMBL" id="JAQLWV010000036">
    <property type="protein sequence ID" value="MDB7935076.1"/>
    <property type="molecule type" value="Genomic_DNA"/>
</dbReference>
<dbReference type="EMBL" id="JAQLWO010000026">
    <property type="protein sequence ID" value="MDB7908036.1"/>
    <property type="molecule type" value="Genomic_DNA"/>
</dbReference>
<sequence length="357" mass="40954">MKQMLKRACMGVVLLILTLTMAACSTETIEPATSKFSTGSDDANTIPTDDLETSLLPNEAFENVLLNQRQFFYTNSNSNPIYQSDVYLSEIAGEDQSTMSLPKFAVVDMDGDELPEVVYQRGDYMGFIVLRYKDGDIYGYDVNYRGLTGLKKDGSYSTSSGASNTSVGKMRFLGELFDTDVKFSSVEQETVSYYLNGTEIDEVTFNQLWDEYEKLPDVDWYEYTESAVKEWLPHYFEAREAAISYEYHSTPMQDYLDSLSDLLYNDYSAHGDNTEDEYNAIFQNSYDGWDQAMATIYTLCQDKLTGSAKDVLEAEQQQWLDMREQMALNTPIFLVTDMTKMRTYDLISLYFEDHFYD</sequence>
<evidence type="ECO:0000256" key="1">
    <source>
        <dbReference type="SAM" id="SignalP"/>
    </source>
</evidence>
<feature type="chain" id="PRO_5042683851" evidence="1">
    <location>
        <begin position="23"/>
        <end position="357"/>
    </location>
</feature>
<dbReference type="Proteomes" id="UP001211006">
    <property type="component" value="Unassembled WGS sequence"/>
</dbReference>
<reference evidence="6 8" key="2">
    <citation type="submission" date="2020-11" db="EMBL/GenBank/DDBJ databases">
        <title>Closed and high quality bacterial genomes of the OMM12 community.</title>
        <authorList>
            <person name="Marbouty M."/>
            <person name="Lamy-Besnier Q."/>
            <person name="Debarbieux L."/>
            <person name="Koszul R."/>
        </authorList>
    </citation>
    <scope>NUCLEOTIDE SEQUENCE [LARGE SCALE GENOMIC DNA]</scope>
    <source>
        <strain evidence="6 8">YL31</strain>
    </source>
</reference>
<feature type="domain" description="Lysozyme inhibitor LprI-like N-terminal" evidence="2">
    <location>
        <begin position="271"/>
        <end position="327"/>
    </location>
</feature>
<name>A0A174WLP6_FLAPL</name>
<dbReference type="PROSITE" id="PS51257">
    <property type="entry name" value="PROKAR_LIPOPROTEIN"/>
    <property type="match status" value="1"/>
</dbReference>
<dbReference type="Pfam" id="PF07007">
    <property type="entry name" value="LprI"/>
    <property type="match status" value="1"/>
</dbReference>
<dbReference type="OrthoDB" id="2086390at2"/>
<feature type="signal peptide" evidence="1">
    <location>
        <begin position="1"/>
        <end position="22"/>
    </location>
</feature>
<dbReference type="Proteomes" id="UP000595792">
    <property type="component" value="Chromosome"/>
</dbReference>
<dbReference type="AlphaFoldDB" id="A0A174WLP6"/>
<evidence type="ECO:0000313" key="6">
    <source>
        <dbReference type="EMBL" id="QQR05884.1"/>
    </source>
</evidence>
<evidence type="ECO:0000313" key="3">
    <source>
        <dbReference type="EMBL" id="MDB7908036.1"/>
    </source>
</evidence>
<dbReference type="Proteomes" id="UP001211173">
    <property type="component" value="Unassembled WGS sequence"/>
</dbReference>
<reference evidence="5 7" key="1">
    <citation type="journal article" date="2019" name="Nat. Med.">
        <title>A library of human gut bacterial isolates paired with longitudinal multiomics data enables mechanistic microbiome research.</title>
        <authorList>
            <person name="Poyet M."/>
            <person name="Groussin M."/>
            <person name="Gibbons S.M."/>
            <person name="Avila-Pacheco J."/>
            <person name="Jiang X."/>
            <person name="Kearney S.M."/>
            <person name="Perrotta A.R."/>
            <person name="Berdy B."/>
            <person name="Zhao S."/>
            <person name="Lieberman T.D."/>
            <person name="Swanson P.K."/>
            <person name="Smith M."/>
            <person name="Roesemann S."/>
            <person name="Alexander J.E."/>
            <person name="Rich S.A."/>
            <person name="Livny J."/>
            <person name="Vlamakis H."/>
            <person name="Clish C."/>
            <person name="Bullock K."/>
            <person name="Deik A."/>
            <person name="Scott J."/>
            <person name="Pierce K.A."/>
            <person name="Xavier R.J."/>
            <person name="Alm E.J."/>
        </authorList>
    </citation>
    <scope>NUCLEOTIDE SEQUENCE [LARGE SCALE GENOMIC DNA]</scope>
    <source>
        <strain evidence="5 7">BIOML-A2</strain>
    </source>
</reference>
<dbReference type="KEGG" id="fpla:A4U99_02705"/>
<dbReference type="EMBL" id="CP065315">
    <property type="protein sequence ID" value="QQR05884.1"/>
    <property type="molecule type" value="Genomic_DNA"/>
</dbReference>
<gene>
    <name evidence="5" type="ORF">GKE97_27025</name>
    <name evidence="6" type="ORF">I5Q84_18475</name>
    <name evidence="3" type="ORF">PND83_18790</name>
    <name evidence="4" type="ORF">PNE06_18490</name>
</gene>
<dbReference type="Proteomes" id="UP000434475">
    <property type="component" value="Unassembled WGS sequence"/>
</dbReference>
<dbReference type="EMBL" id="WKPR01000079">
    <property type="protein sequence ID" value="MSB23093.1"/>
    <property type="molecule type" value="Genomic_DNA"/>
</dbReference>
<keyword evidence="1" id="KW-0732">Signal</keyword>
<proteinExistence type="predicted"/>
<organism evidence="5 7">
    <name type="scientific">Flavonifractor plautii</name>
    <name type="common">Fusobacterium plautii</name>
    <dbReference type="NCBI Taxonomy" id="292800"/>
    <lineage>
        <taxon>Bacteria</taxon>
        <taxon>Bacillati</taxon>
        <taxon>Bacillota</taxon>
        <taxon>Clostridia</taxon>
        <taxon>Eubacteriales</taxon>
        <taxon>Oscillospiraceae</taxon>
        <taxon>Flavonifractor</taxon>
    </lineage>
</organism>
<reference evidence="3" key="3">
    <citation type="submission" date="2023-01" db="EMBL/GenBank/DDBJ databases">
        <title>Human gut microbiome strain richness.</title>
        <authorList>
            <person name="Chen-Liaw A."/>
        </authorList>
    </citation>
    <scope>NUCLEOTIDE SEQUENCE</scope>
    <source>
        <strain evidence="4">1001287st1_F4_1001285I_161205</strain>
        <strain evidence="3">2225st1_A6_2225SCRN_200828</strain>
    </source>
</reference>
<protein>
    <submittedName>
        <fullName evidence="3">DUF1311 domain-containing protein</fullName>
    </submittedName>
</protein>
<evidence type="ECO:0000313" key="8">
    <source>
        <dbReference type="Proteomes" id="UP000595792"/>
    </source>
</evidence>
<evidence type="ECO:0000313" key="5">
    <source>
        <dbReference type="EMBL" id="MSB23093.1"/>
    </source>
</evidence>
<accession>A0A174WLP6</accession>
<dbReference type="InterPro" id="IPR009739">
    <property type="entry name" value="LprI-like_N"/>
</dbReference>
<evidence type="ECO:0000313" key="7">
    <source>
        <dbReference type="Proteomes" id="UP000434475"/>
    </source>
</evidence>
<dbReference type="RefSeq" id="WP_009259982.1">
    <property type="nucleotide sequence ID" value="NZ_CP015406.2"/>
</dbReference>